<comment type="caution">
    <text evidence="2">The sequence shown here is derived from an EMBL/GenBank/DDBJ whole genome shotgun (WGS) entry which is preliminary data.</text>
</comment>
<accession>A0A073K8M9</accession>
<feature type="region of interest" description="Disordered" evidence="1">
    <location>
        <begin position="1"/>
        <end position="51"/>
    </location>
</feature>
<evidence type="ECO:0000313" key="2">
    <source>
        <dbReference type="EMBL" id="KEK23654.1"/>
    </source>
</evidence>
<evidence type="ECO:0000256" key="1">
    <source>
        <dbReference type="SAM" id="MobiDB-lite"/>
    </source>
</evidence>
<sequence length="51" mass="5573">MTNRNGSQGSGNQGSPKSGQFQQEFSSEFVTGNDNKGKEYRSKKGSKSKKE</sequence>
<evidence type="ECO:0000313" key="3">
    <source>
        <dbReference type="Proteomes" id="UP000027778"/>
    </source>
</evidence>
<dbReference type="OrthoDB" id="2692000at2"/>
<proteinExistence type="predicted"/>
<dbReference type="RefSeq" id="WP_033675439.1">
    <property type="nucleotide sequence ID" value="NZ_JOTM01000014.1"/>
</dbReference>
<dbReference type="Proteomes" id="UP000027778">
    <property type="component" value="Unassembled WGS sequence"/>
</dbReference>
<feature type="compositionally biased region" description="Polar residues" evidence="1">
    <location>
        <begin position="21"/>
        <end position="34"/>
    </location>
</feature>
<organism evidence="2 3">
    <name type="scientific">Bacillus gaemokensis</name>
    <dbReference type="NCBI Taxonomy" id="574375"/>
    <lineage>
        <taxon>Bacteria</taxon>
        <taxon>Bacillati</taxon>
        <taxon>Bacillota</taxon>
        <taxon>Bacilli</taxon>
        <taxon>Bacillales</taxon>
        <taxon>Bacillaceae</taxon>
        <taxon>Bacillus</taxon>
        <taxon>Bacillus cereus group</taxon>
    </lineage>
</organism>
<name>A0A073K8M9_9BACI</name>
<dbReference type="AlphaFoldDB" id="A0A073K8M9"/>
<protein>
    <submittedName>
        <fullName evidence="2">Imidazoleglycerol-phosphate dehydratase</fullName>
    </submittedName>
</protein>
<gene>
    <name evidence="2" type="ORF">BAGA_07975</name>
</gene>
<dbReference type="EMBL" id="JOTM01000014">
    <property type="protein sequence ID" value="KEK23654.1"/>
    <property type="molecule type" value="Genomic_DNA"/>
</dbReference>
<keyword evidence="3" id="KW-1185">Reference proteome</keyword>
<reference evidence="2 3" key="1">
    <citation type="submission" date="2014-06" db="EMBL/GenBank/DDBJ databases">
        <title>Draft genome sequence of Bacillus gaemokensis JCM 15801 (MCCC 1A00707).</title>
        <authorList>
            <person name="Lai Q."/>
            <person name="Liu Y."/>
            <person name="Shao Z."/>
        </authorList>
    </citation>
    <scope>NUCLEOTIDE SEQUENCE [LARGE SCALE GENOMIC DNA]</scope>
    <source>
        <strain evidence="2 3">JCM 15801</strain>
    </source>
</reference>